<dbReference type="AlphaFoldDB" id="A0A848DI81"/>
<dbReference type="SUPFAM" id="SSF161098">
    <property type="entry name" value="MetI-like"/>
    <property type="match status" value="1"/>
</dbReference>
<comment type="caution">
    <text evidence="9">The sequence shown here is derived from an EMBL/GenBank/DDBJ whole genome shotgun (WGS) entry which is preliminary data.</text>
</comment>
<dbReference type="CDD" id="cd06261">
    <property type="entry name" value="TM_PBP2"/>
    <property type="match status" value="1"/>
</dbReference>
<keyword evidence="5 7" id="KW-1133">Transmembrane helix</keyword>
<dbReference type="GO" id="GO:0055085">
    <property type="term" value="P:transmembrane transport"/>
    <property type="evidence" value="ECO:0007669"/>
    <property type="project" value="InterPro"/>
</dbReference>
<keyword evidence="4 7" id="KW-0812">Transmembrane</keyword>
<evidence type="ECO:0000256" key="5">
    <source>
        <dbReference type="ARBA" id="ARBA00022989"/>
    </source>
</evidence>
<keyword evidence="10" id="KW-1185">Reference proteome</keyword>
<feature type="transmembrane region" description="Helical" evidence="7">
    <location>
        <begin position="6"/>
        <end position="24"/>
    </location>
</feature>
<feature type="transmembrane region" description="Helical" evidence="7">
    <location>
        <begin position="161"/>
        <end position="190"/>
    </location>
</feature>
<comment type="similarity">
    <text evidence="7">Belongs to the binding-protein-dependent transport system permease family.</text>
</comment>
<evidence type="ECO:0000256" key="4">
    <source>
        <dbReference type="ARBA" id="ARBA00022692"/>
    </source>
</evidence>
<evidence type="ECO:0000256" key="3">
    <source>
        <dbReference type="ARBA" id="ARBA00022475"/>
    </source>
</evidence>
<organism evidence="9 10">
    <name type="scientific">Pseudonocardia bannensis</name>
    <dbReference type="NCBI Taxonomy" id="630973"/>
    <lineage>
        <taxon>Bacteria</taxon>
        <taxon>Bacillati</taxon>
        <taxon>Actinomycetota</taxon>
        <taxon>Actinomycetes</taxon>
        <taxon>Pseudonocardiales</taxon>
        <taxon>Pseudonocardiaceae</taxon>
        <taxon>Pseudonocardia</taxon>
    </lineage>
</organism>
<evidence type="ECO:0000313" key="9">
    <source>
        <dbReference type="EMBL" id="NMH92397.1"/>
    </source>
</evidence>
<keyword evidence="2 7" id="KW-0813">Transport</keyword>
<feature type="transmembrane region" description="Helical" evidence="7">
    <location>
        <begin position="216"/>
        <end position="238"/>
    </location>
</feature>
<feature type="transmembrane region" description="Helical" evidence="7">
    <location>
        <begin position="59"/>
        <end position="80"/>
    </location>
</feature>
<protein>
    <submittedName>
        <fullName evidence="9">ABC transporter permease</fullName>
    </submittedName>
</protein>
<evidence type="ECO:0000256" key="1">
    <source>
        <dbReference type="ARBA" id="ARBA00004651"/>
    </source>
</evidence>
<keyword evidence="3" id="KW-1003">Cell membrane</keyword>
<dbReference type="InterPro" id="IPR000515">
    <property type="entry name" value="MetI-like"/>
</dbReference>
<dbReference type="Gene3D" id="1.10.3720.10">
    <property type="entry name" value="MetI-like"/>
    <property type="match status" value="1"/>
</dbReference>
<feature type="domain" description="ABC transmembrane type-1" evidence="8">
    <location>
        <begin position="55"/>
        <end position="239"/>
    </location>
</feature>
<proteinExistence type="inferred from homology"/>
<accession>A0A848DI81</accession>
<reference evidence="9 10" key="1">
    <citation type="submission" date="2020-04" db="EMBL/GenBank/DDBJ databases">
        <authorList>
            <person name="Klaysubun C."/>
            <person name="Duangmal K."/>
            <person name="Lipun K."/>
        </authorList>
    </citation>
    <scope>NUCLEOTIDE SEQUENCE [LARGE SCALE GENOMIC DNA]</scope>
    <source>
        <strain evidence="9 10">DSM 45300</strain>
    </source>
</reference>
<evidence type="ECO:0000256" key="7">
    <source>
        <dbReference type="RuleBase" id="RU363032"/>
    </source>
</evidence>
<dbReference type="PROSITE" id="PS50928">
    <property type="entry name" value="ABC_TM1"/>
    <property type="match status" value="1"/>
</dbReference>
<sequence length="254" mass="26788">MRGATSRWAGVVAAVALWELLPRLGILPAEYIPPASVVLPTLVGLFGDGAFWSDVGATLSGWAIGLVLSTVVAVPLGLLIGTNTALHRATRVIVEFFRPIPSVALIPLAILVFGITLDMKVFLIVFATFWPILVQSVYGVQDVDPVARDSARSFGLNRREIFFHITLPSAAPYVVTGLRLASALAIVLAVTAELVAGAPGLGRSILVAQSAGASDLMYALIVVTGLVSLLLSAALSAAERRLLHWHTSHRAVQA</sequence>
<dbReference type="PANTHER" id="PTHR30151:SF0">
    <property type="entry name" value="ABC TRANSPORTER PERMEASE PROTEIN MJ0413-RELATED"/>
    <property type="match status" value="1"/>
</dbReference>
<gene>
    <name evidence="9" type="ORF">HF519_12605</name>
</gene>
<evidence type="ECO:0000256" key="6">
    <source>
        <dbReference type="ARBA" id="ARBA00023136"/>
    </source>
</evidence>
<dbReference type="GO" id="GO:0005886">
    <property type="term" value="C:plasma membrane"/>
    <property type="evidence" value="ECO:0007669"/>
    <property type="project" value="UniProtKB-SubCell"/>
</dbReference>
<feature type="transmembrane region" description="Helical" evidence="7">
    <location>
        <begin position="121"/>
        <end position="140"/>
    </location>
</feature>
<evidence type="ECO:0000259" key="8">
    <source>
        <dbReference type="PROSITE" id="PS50928"/>
    </source>
</evidence>
<name>A0A848DI81_9PSEU</name>
<dbReference type="Pfam" id="PF00528">
    <property type="entry name" value="BPD_transp_1"/>
    <property type="match status" value="1"/>
</dbReference>
<evidence type="ECO:0000313" key="10">
    <source>
        <dbReference type="Proteomes" id="UP000586918"/>
    </source>
</evidence>
<evidence type="ECO:0000256" key="2">
    <source>
        <dbReference type="ARBA" id="ARBA00022448"/>
    </source>
</evidence>
<keyword evidence="6 7" id="KW-0472">Membrane</keyword>
<dbReference type="InterPro" id="IPR035906">
    <property type="entry name" value="MetI-like_sf"/>
</dbReference>
<comment type="subcellular location">
    <subcellularLocation>
        <location evidence="1 7">Cell membrane</location>
        <topology evidence="1 7">Multi-pass membrane protein</topology>
    </subcellularLocation>
</comment>
<dbReference type="PANTHER" id="PTHR30151">
    <property type="entry name" value="ALKANE SULFONATE ABC TRANSPORTER-RELATED, MEMBRANE SUBUNIT"/>
    <property type="match status" value="1"/>
</dbReference>
<feature type="transmembrane region" description="Helical" evidence="7">
    <location>
        <begin position="92"/>
        <end position="115"/>
    </location>
</feature>
<dbReference type="Proteomes" id="UP000586918">
    <property type="component" value="Unassembled WGS sequence"/>
</dbReference>
<dbReference type="EMBL" id="JAAXKZ010000038">
    <property type="protein sequence ID" value="NMH92397.1"/>
    <property type="molecule type" value="Genomic_DNA"/>
</dbReference>